<evidence type="ECO:0000313" key="1">
    <source>
        <dbReference type="EMBL" id="KAG6966796.1"/>
    </source>
</evidence>
<name>A0A8J5MGW3_9STRA</name>
<feature type="non-terminal residue" evidence="1">
    <location>
        <position position="67"/>
    </location>
</feature>
<dbReference type="Proteomes" id="UP000709295">
    <property type="component" value="Unassembled WGS sequence"/>
</dbReference>
<gene>
    <name evidence="1" type="ORF">JG688_00006580</name>
</gene>
<protein>
    <submittedName>
        <fullName evidence="1">Uncharacterized protein</fullName>
    </submittedName>
</protein>
<sequence length="67" mass="7378">MLAQSIAVRRQPTTGLTLELSAWKEMHNGLIADERDVGNEDFLGHRLADAPDDAPMVTVEEGDGYRP</sequence>
<comment type="caution">
    <text evidence="1">The sequence shown here is derived from an EMBL/GenBank/DDBJ whole genome shotgun (WGS) entry which is preliminary data.</text>
</comment>
<keyword evidence="2" id="KW-1185">Reference proteome</keyword>
<accession>A0A8J5MGW3</accession>
<dbReference type="AlphaFoldDB" id="A0A8J5MGW3"/>
<organism evidence="1 2">
    <name type="scientific">Phytophthora aleatoria</name>
    <dbReference type="NCBI Taxonomy" id="2496075"/>
    <lineage>
        <taxon>Eukaryota</taxon>
        <taxon>Sar</taxon>
        <taxon>Stramenopiles</taxon>
        <taxon>Oomycota</taxon>
        <taxon>Peronosporomycetes</taxon>
        <taxon>Peronosporales</taxon>
        <taxon>Peronosporaceae</taxon>
        <taxon>Phytophthora</taxon>
    </lineage>
</organism>
<evidence type="ECO:0000313" key="2">
    <source>
        <dbReference type="Proteomes" id="UP000709295"/>
    </source>
</evidence>
<reference evidence="1" key="1">
    <citation type="submission" date="2021-01" db="EMBL/GenBank/DDBJ databases">
        <title>Phytophthora aleatoria, a newly-described species from Pinus radiata is distinct from Phytophthora cactorum isolates based on comparative genomics.</title>
        <authorList>
            <person name="Mcdougal R."/>
            <person name="Panda P."/>
            <person name="Williams N."/>
            <person name="Studholme D.J."/>
        </authorList>
    </citation>
    <scope>NUCLEOTIDE SEQUENCE</scope>
    <source>
        <strain evidence="1">NZFS 4037</strain>
    </source>
</reference>
<dbReference type="EMBL" id="JAENGY010000291">
    <property type="protein sequence ID" value="KAG6966796.1"/>
    <property type="molecule type" value="Genomic_DNA"/>
</dbReference>
<proteinExistence type="predicted"/>